<sequence>MATPKTNNALVAKKTHGLKDYKKMQKNKKHGKRTAAAEKAKTRSISPNAVGFVVPVEVASVQDMSANEVENGTKKKDTICKVSEEQYHDVGCSAYNIVATADSEDKIPTVTMIAPTKVETNESLTKSNNIQMENCSLNSVSADKFDIVAHRKALEAALYENMETPLEMLIRCNFIIPTDTEYHAMIEDDSVEDTESVESLPRAVCLDDNGFEIISPAMHPDTRDGPASEGTWLPLSIDELFARASESKLDENSPAGFSKNHEQDDLEAEKIVVFLPSALQARHRAPISIQQILSGTCSREDMATKLSIGSQPMESIEDGMRAAVQSTPVQPTSSHAPHLNDPAIISHKIKLQAPGKSDTLTTDKDAGDMNDFNLPWPTPVFMRRRGSSSTSTRYSRTSSPLNPNARPYTPPTPYFTSSHLEYQIGYWCPESSYNAYWSYSMDVFPGSSSCYNPHGLSVADSNMTPAMGLRM</sequence>
<dbReference type="RefSeq" id="XP_008024086.1">
    <property type="nucleotide sequence ID" value="XM_008025895.1"/>
</dbReference>
<accession>R0IU31</accession>
<proteinExistence type="predicted"/>
<gene>
    <name evidence="2" type="ORF">SETTUDRAFT_38795</name>
</gene>
<dbReference type="AlphaFoldDB" id="R0IU31"/>
<feature type="compositionally biased region" description="Basic residues" evidence="1">
    <location>
        <begin position="24"/>
        <end position="33"/>
    </location>
</feature>
<feature type="region of interest" description="Disordered" evidence="1">
    <location>
        <begin position="384"/>
        <end position="408"/>
    </location>
</feature>
<feature type="compositionally biased region" description="Low complexity" evidence="1">
    <location>
        <begin position="387"/>
        <end position="399"/>
    </location>
</feature>
<reference evidence="2 3" key="2">
    <citation type="journal article" date="2013" name="PLoS Genet.">
        <title>Comparative genome structure, secondary metabolite, and effector coding capacity across Cochliobolus pathogens.</title>
        <authorList>
            <person name="Condon B.J."/>
            <person name="Leng Y."/>
            <person name="Wu D."/>
            <person name="Bushley K.E."/>
            <person name="Ohm R.A."/>
            <person name="Otillar R."/>
            <person name="Martin J."/>
            <person name="Schackwitz W."/>
            <person name="Grimwood J."/>
            <person name="MohdZainudin N."/>
            <person name="Xue C."/>
            <person name="Wang R."/>
            <person name="Manning V.A."/>
            <person name="Dhillon B."/>
            <person name="Tu Z.J."/>
            <person name="Steffenson B.J."/>
            <person name="Salamov A."/>
            <person name="Sun H."/>
            <person name="Lowry S."/>
            <person name="LaButti K."/>
            <person name="Han J."/>
            <person name="Copeland A."/>
            <person name="Lindquist E."/>
            <person name="Barry K."/>
            <person name="Schmutz J."/>
            <person name="Baker S.E."/>
            <person name="Ciuffetti L.M."/>
            <person name="Grigoriev I.V."/>
            <person name="Zhong S."/>
            <person name="Turgeon B.G."/>
        </authorList>
    </citation>
    <scope>NUCLEOTIDE SEQUENCE [LARGE SCALE GENOMIC DNA]</scope>
    <source>
        <strain evidence="3">28A</strain>
    </source>
</reference>
<dbReference type="GeneID" id="19404395"/>
<dbReference type="Proteomes" id="UP000016935">
    <property type="component" value="Unassembled WGS sequence"/>
</dbReference>
<evidence type="ECO:0000256" key="1">
    <source>
        <dbReference type="SAM" id="MobiDB-lite"/>
    </source>
</evidence>
<name>R0IU31_EXST2</name>
<organism evidence="2 3">
    <name type="scientific">Exserohilum turcicum (strain 28A)</name>
    <name type="common">Northern leaf blight fungus</name>
    <name type="synonym">Setosphaeria turcica</name>
    <dbReference type="NCBI Taxonomy" id="671987"/>
    <lineage>
        <taxon>Eukaryota</taxon>
        <taxon>Fungi</taxon>
        <taxon>Dikarya</taxon>
        <taxon>Ascomycota</taxon>
        <taxon>Pezizomycotina</taxon>
        <taxon>Dothideomycetes</taxon>
        <taxon>Pleosporomycetidae</taxon>
        <taxon>Pleosporales</taxon>
        <taxon>Pleosporineae</taxon>
        <taxon>Pleosporaceae</taxon>
        <taxon>Exserohilum</taxon>
    </lineage>
</organism>
<evidence type="ECO:0000313" key="3">
    <source>
        <dbReference type="Proteomes" id="UP000016935"/>
    </source>
</evidence>
<dbReference type="HOGENOM" id="CLU_580282_0_0_1"/>
<feature type="region of interest" description="Disordered" evidence="1">
    <location>
        <begin position="23"/>
        <end position="42"/>
    </location>
</feature>
<dbReference type="EMBL" id="KB908548">
    <property type="protein sequence ID" value="EOA88116.1"/>
    <property type="molecule type" value="Genomic_DNA"/>
</dbReference>
<keyword evidence="3" id="KW-1185">Reference proteome</keyword>
<dbReference type="OrthoDB" id="3690267at2759"/>
<reference evidence="2 3" key="1">
    <citation type="journal article" date="2012" name="PLoS Pathog.">
        <title>Diverse lifestyles and strategies of plant pathogenesis encoded in the genomes of eighteen Dothideomycetes fungi.</title>
        <authorList>
            <person name="Ohm R.A."/>
            <person name="Feau N."/>
            <person name="Henrissat B."/>
            <person name="Schoch C.L."/>
            <person name="Horwitz B.A."/>
            <person name="Barry K.W."/>
            <person name="Condon B.J."/>
            <person name="Copeland A.C."/>
            <person name="Dhillon B."/>
            <person name="Glaser F."/>
            <person name="Hesse C.N."/>
            <person name="Kosti I."/>
            <person name="LaButti K."/>
            <person name="Lindquist E.A."/>
            <person name="Lucas S."/>
            <person name="Salamov A.A."/>
            <person name="Bradshaw R.E."/>
            <person name="Ciuffetti L."/>
            <person name="Hamelin R.C."/>
            <person name="Kema G.H.J."/>
            <person name="Lawrence C."/>
            <person name="Scott J.A."/>
            <person name="Spatafora J.W."/>
            <person name="Turgeon B.G."/>
            <person name="de Wit P.J.G.M."/>
            <person name="Zhong S."/>
            <person name="Goodwin S.B."/>
            <person name="Grigoriev I.V."/>
        </authorList>
    </citation>
    <scope>NUCLEOTIDE SEQUENCE [LARGE SCALE GENOMIC DNA]</scope>
    <source>
        <strain evidence="3">28A</strain>
    </source>
</reference>
<evidence type="ECO:0000313" key="2">
    <source>
        <dbReference type="EMBL" id="EOA88116.1"/>
    </source>
</evidence>
<protein>
    <submittedName>
        <fullName evidence="2">Uncharacterized protein</fullName>
    </submittedName>
</protein>